<sequence length="246" mass="27170">MKQRRKLSKPAPLAQNDRSRSRTSLEDNENCLLPPQEDHAPPYRPFRSQITPTHGTTASSTLFRNKSVPSGFYVLSTASSTESICEDSPAIIARVPSKLQKRQPPDDDYGGNGKPSSTAPTTSQTTIKEAHFVLGFGPREPTAFAVNDIVSSPPHALPLATIEASSLMSAHNRCHPLEPSWTEVQHPIKTVYLRPRQLLRGRTVPLFRRWKCCTCGVKTCYDAHVCSKLLCGHERCEGSCVTFESA</sequence>
<dbReference type="EMBL" id="JBBPHU010000006">
    <property type="protein sequence ID" value="KAK7516743.1"/>
    <property type="molecule type" value="Genomic_DNA"/>
</dbReference>
<organism evidence="2 3">
    <name type="scientific">Phyllosticta citriasiana</name>
    <dbReference type="NCBI Taxonomy" id="595635"/>
    <lineage>
        <taxon>Eukaryota</taxon>
        <taxon>Fungi</taxon>
        <taxon>Dikarya</taxon>
        <taxon>Ascomycota</taxon>
        <taxon>Pezizomycotina</taxon>
        <taxon>Dothideomycetes</taxon>
        <taxon>Dothideomycetes incertae sedis</taxon>
        <taxon>Botryosphaeriales</taxon>
        <taxon>Phyllostictaceae</taxon>
        <taxon>Phyllosticta</taxon>
    </lineage>
</organism>
<comment type="caution">
    <text evidence="2">The sequence shown here is derived from an EMBL/GenBank/DDBJ whole genome shotgun (WGS) entry which is preliminary data.</text>
</comment>
<name>A0ABR1KMN1_9PEZI</name>
<gene>
    <name evidence="2" type="ORF">IWZ03DRAFT_196478</name>
</gene>
<evidence type="ECO:0000256" key="1">
    <source>
        <dbReference type="SAM" id="MobiDB-lite"/>
    </source>
</evidence>
<feature type="region of interest" description="Disordered" evidence="1">
    <location>
        <begin position="1"/>
        <end position="62"/>
    </location>
</feature>
<dbReference type="Proteomes" id="UP001363622">
    <property type="component" value="Unassembled WGS sequence"/>
</dbReference>
<evidence type="ECO:0000313" key="2">
    <source>
        <dbReference type="EMBL" id="KAK7516743.1"/>
    </source>
</evidence>
<protein>
    <submittedName>
        <fullName evidence="2">Uncharacterized protein</fullName>
    </submittedName>
</protein>
<feature type="region of interest" description="Disordered" evidence="1">
    <location>
        <begin position="95"/>
        <end position="124"/>
    </location>
</feature>
<feature type="compositionally biased region" description="Low complexity" evidence="1">
    <location>
        <begin position="115"/>
        <end position="124"/>
    </location>
</feature>
<keyword evidence="3" id="KW-1185">Reference proteome</keyword>
<reference evidence="2 3" key="1">
    <citation type="submission" date="2024-04" db="EMBL/GenBank/DDBJ databases">
        <title>Phyllosticta paracitricarpa is synonymous to the EU quarantine fungus P. citricarpa based on phylogenomic analyses.</title>
        <authorList>
            <consortium name="Lawrence Berkeley National Laboratory"/>
            <person name="Van Ingen-Buijs V.A."/>
            <person name="Van Westerhoven A.C."/>
            <person name="Haridas S."/>
            <person name="Skiadas P."/>
            <person name="Martin F."/>
            <person name="Groenewald J.Z."/>
            <person name="Crous P.W."/>
            <person name="Seidl M.F."/>
        </authorList>
    </citation>
    <scope>NUCLEOTIDE SEQUENCE [LARGE SCALE GENOMIC DNA]</scope>
    <source>
        <strain evidence="2 3">CBS 123371</strain>
    </source>
</reference>
<feature type="compositionally biased region" description="Polar residues" evidence="1">
    <location>
        <begin position="48"/>
        <end position="62"/>
    </location>
</feature>
<accession>A0ABR1KMN1</accession>
<proteinExistence type="predicted"/>
<evidence type="ECO:0000313" key="3">
    <source>
        <dbReference type="Proteomes" id="UP001363622"/>
    </source>
</evidence>